<name>A0AA38FVM4_TAXCH</name>
<protein>
    <recommendedName>
        <fullName evidence="2">Bifunctional inhibitor/plant lipid transfer protein/seed storage helical domain-containing protein</fullName>
    </recommendedName>
</protein>
<dbReference type="PANTHER" id="PTHR31731">
    <property type="match status" value="1"/>
</dbReference>
<feature type="chain" id="PRO_5041372183" description="Bifunctional inhibitor/plant lipid transfer protein/seed storage helical domain-containing protein" evidence="1">
    <location>
        <begin position="27"/>
        <end position="125"/>
    </location>
</feature>
<keyword evidence="1" id="KW-0732">Signal</keyword>
<dbReference type="Proteomes" id="UP000824469">
    <property type="component" value="Unassembled WGS sequence"/>
</dbReference>
<proteinExistence type="predicted"/>
<dbReference type="EMBL" id="JAHRHJ020000006">
    <property type="protein sequence ID" value="KAH9310988.1"/>
    <property type="molecule type" value="Genomic_DNA"/>
</dbReference>
<evidence type="ECO:0000313" key="4">
    <source>
        <dbReference type="Proteomes" id="UP000824469"/>
    </source>
</evidence>
<sequence>MTMRKAAALLVMLMISICTTIHPVVAHSKPYYSPPSHSKCPLNALKLGACVDVLGGLVHVGLGDPVVNQCCPLLEGLLEVEAALCLCTTIRIKLLNVNIILPLALDLLVKCGMTPPDGFKCPPLQ</sequence>
<dbReference type="AlphaFoldDB" id="A0AA38FVM4"/>
<dbReference type="SUPFAM" id="SSF47699">
    <property type="entry name" value="Bifunctional inhibitor/lipid-transfer protein/seed storage 2S albumin"/>
    <property type="match status" value="1"/>
</dbReference>
<keyword evidence="4" id="KW-1185">Reference proteome</keyword>
<gene>
    <name evidence="3" type="ORF">KI387_026023</name>
</gene>
<dbReference type="InterPro" id="IPR027923">
    <property type="entry name" value="Hydrophob_seed_dom"/>
</dbReference>
<feature type="signal peptide" evidence="1">
    <location>
        <begin position="1"/>
        <end position="26"/>
    </location>
</feature>
<evidence type="ECO:0000259" key="2">
    <source>
        <dbReference type="SMART" id="SM00499"/>
    </source>
</evidence>
<reference evidence="3 4" key="1">
    <citation type="journal article" date="2021" name="Nat. Plants">
        <title>The Taxus genome provides insights into paclitaxel biosynthesis.</title>
        <authorList>
            <person name="Xiong X."/>
            <person name="Gou J."/>
            <person name="Liao Q."/>
            <person name="Li Y."/>
            <person name="Zhou Q."/>
            <person name="Bi G."/>
            <person name="Li C."/>
            <person name="Du R."/>
            <person name="Wang X."/>
            <person name="Sun T."/>
            <person name="Guo L."/>
            <person name="Liang H."/>
            <person name="Lu P."/>
            <person name="Wu Y."/>
            <person name="Zhang Z."/>
            <person name="Ro D.K."/>
            <person name="Shang Y."/>
            <person name="Huang S."/>
            <person name="Yan J."/>
        </authorList>
    </citation>
    <scope>NUCLEOTIDE SEQUENCE [LARGE SCALE GENOMIC DNA]</scope>
    <source>
        <strain evidence="3">Ta-2019</strain>
    </source>
</reference>
<evidence type="ECO:0000313" key="3">
    <source>
        <dbReference type="EMBL" id="KAH9310988.1"/>
    </source>
</evidence>
<dbReference type="InterPro" id="IPR051636">
    <property type="entry name" value="Plant_LTP/defense-related"/>
</dbReference>
<accession>A0AA38FVM4</accession>
<comment type="caution">
    <text evidence="3">The sequence shown here is derived from an EMBL/GenBank/DDBJ whole genome shotgun (WGS) entry which is preliminary data.</text>
</comment>
<dbReference type="InterPro" id="IPR036312">
    <property type="entry name" value="Bifun_inhib/LTP/seed_sf"/>
</dbReference>
<dbReference type="CDD" id="cd01958">
    <property type="entry name" value="HPS_like"/>
    <property type="match status" value="1"/>
</dbReference>
<feature type="domain" description="Bifunctional inhibitor/plant lipid transfer protein/seed storage helical" evidence="2">
    <location>
        <begin position="40"/>
        <end position="121"/>
    </location>
</feature>
<organism evidence="3 4">
    <name type="scientific">Taxus chinensis</name>
    <name type="common">Chinese yew</name>
    <name type="synonym">Taxus wallichiana var. chinensis</name>
    <dbReference type="NCBI Taxonomy" id="29808"/>
    <lineage>
        <taxon>Eukaryota</taxon>
        <taxon>Viridiplantae</taxon>
        <taxon>Streptophyta</taxon>
        <taxon>Embryophyta</taxon>
        <taxon>Tracheophyta</taxon>
        <taxon>Spermatophyta</taxon>
        <taxon>Pinopsida</taxon>
        <taxon>Pinidae</taxon>
        <taxon>Conifers II</taxon>
        <taxon>Cupressales</taxon>
        <taxon>Taxaceae</taxon>
        <taxon>Taxus</taxon>
    </lineage>
</organism>
<evidence type="ECO:0000256" key="1">
    <source>
        <dbReference type="SAM" id="SignalP"/>
    </source>
</evidence>
<dbReference type="OMA" id="CTTIRIK"/>
<dbReference type="Pfam" id="PF14547">
    <property type="entry name" value="Hydrophob_seed"/>
    <property type="match status" value="1"/>
</dbReference>
<dbReference type="InterPro" id="IPR016140">
    <property type="entry name" value="Bifunc_inhib/LTP/seed_store"/>
</dbReference>
<dbReference type="SMART" id="SM00499">
    <property type="entry name" value="AAI"/>
    <property type="match status" value="1"/>
</dbReference>
<dbReference type="Gene3D" id="1.10.110.10">
    <property type="entry name" value="Plant lipid-transfer and hydrophobic proteins"/>
    <property type="match status" value="1"/>
</dbReference>